<accession>C8VIF9</accession>
<dbReference type="InterPro" id="IPR056336">
    <property type="entry name" value="YVC1_C"/>
</dbReference>
<feature type="transmembrane region" description="Helical" evidence="2">
    <location>
        <begin position="296"/>
        <end position="315"/>
    </location>
</feature>
<feature type="region of interest" description="Disordered" evidence="1">
    <location>
        <begin position="618"/>
        <end position="641"/>
    </location>
</feature>
<gene>
    <name evidence="5" type="ORF">ANIA_03155</name>
</gene>
<dbReference type="OrthoDB" id="301415at2759"/>
<feature type="transmembrane region" description="Helical" evidence="2">
    <location>
        <begin position="489"/>
        <end position="509"/>
    </location>
</feature>
<dbReference type="GO" id="GO:0005886">
    <property type="term" value="C:plasma membrane"/>
    <property type="evidence" value="ECO:0000318"/>
    <property type="project" value="GO_Central"/>
</dbReference>
<feature type="domain" description="Calcium channel YVC1-like C-terminal transmembrane" evidence="4">
    <location>
        <begin position="255"/>
        <end position="538"/>
    </location>
</feature>
<feature type="compositionally biased region" description="Polar residues" evidence="1">
    <location>
        <begin position="630"/>
        <end position="641"/>
    </location>
</feature>
<dbReference type="HOGENOM" id="CLU_014123_0_0_1"/>
<name>Q5B8H5_EMENI</name>
<feature type="compositionally biased region" description="Basic and acidic residues" evidence="1">
    <location>
        <begin position="618"/>
        <end position="629"/>
    </location>
</feature>
<dbReference type="GO" id="GO:1990816">
    <property type="term" value="C:vacuole-mitochondrion membrane contact site"/>
    <property type="evidence" value="ECO:0007669"/>
    <property type="project" value="EnsemblFungi"/>
</dbReference>
<keyword evidence="6" id="KW-1185">Reference proteome</keyword>
<dbReference type="Proteomes" id="UP000000560">
    <property type="component" value="Chromosome VI"/>
</dbReference>
<organism evidence="5 6">
    <name type="scientific">Emericella nidulans (strain FGSC A4 / ATCC 38163 / CBS 112.46 / NRRL 194 / M139)</name>
    <name type="common">Aspergillus nidulans</name>
    <dbReference type="NCBI Taxonomy" id="227321"/>
    <lineage>
        <taxon>Eukaryota</taxon>
        <taxon>Fungi</taxon>
        <taxon>Dikarya</taxon>
        <taxon>Ascomycota</taxon>
        <taxon>Pezizomycotina</taxon>
        <taxon>Eurotiomycetes</taxon>
        <taxon>Eurotiomycetidae</taxon>
        <taxon>Eurotiales</taxon>
        <taxon>Aspergillaceae</taxon>
        <taxon>Aspergillus</taxon>
        <taxon>Aspergillus subgen. Nidulantes</taxon>
    </lineage>
</organism>
<dbReference type="InterPro" id="IPR052971">
    <property type="entry name" value="TRP_calcium_channel"/>
</dbReference>
<reference evidence="6" key="1">
    <citation type="journal article" date="2005" name="Nature">
        <title>Sequencing of Aspergillus nidulans and comparative analysis with A. fumigatus and A. oryzae.</title>
        <authorList>
            <person name="Galagan J.E."/>
            <person name="Calvo S.E."/>
            <person name="Cuomo C."/>
            <person name="Ma L.J."/>
            <person name="Wortman J.R."/>
            <person name="Batzoglou S."/>
            <person name="Lee S.I."/>
            <person name="Basturkmen M."/>
            <person name="Spevak C.C."/>
            <person name="Clutterbuck J."/>
            <person name="Kapitonov V."/>
            <person name="Jurka J."/>
            <person name="Scazzocchio C."/>
            <person name="Farman M."/>
            <person name="Butler J."/>
            <person name="Purcell S."/>
            <person name="Harris S."/>
            <person name="Braus G.H."/>
            <person name="Draht O."/>
            <person name="Busch S."/>
            <person name="D'Enfert C."/>
            <person name="Bouchier C."/>
            <person name="Goldman G.H."/>
            <person name="Bell-Pedersen D."/>
            <person name="Griffiths-Jones S."/>
            <person name="Doonan J.H."/>
            <person name="Yu J."/>
            <person name="Vienken K."/>
            <person name="Pain A."/>
            <person name="Freitag M."/>
            <person name="Selker E.U."/>
            <person name="Archer D.B."/>
            <person name="Penalva M.A."/>
            <person name="Oakley B.R."/>
            <person name="Momany M."/>
            <person name="Tanaka T."/>
            <person name="Kumagai T."/>
            <person name="Asai K."/>
            <person name="Machida M."/>
            <person name="Nierman W.C."/>
            <person name="Denning D.W."/>
            <person name="Caddick M."/>
            <person name="Hynes M."/>
            <person name="Paoletti M."/>
            <person name="Fischer R."/>
            <person name="Miller B."/>
            <person name="Dyer P."/>
            <person name="Sachs M.S."/>
            <person name="Osmani S.A."/>
            <person name="Birren B.W."/>
        </authorList>
    </citation>
    <scope>NUCLEOTIDE SEQUENCE [LARGE SCALE GENOMIC DNA]</scope>
    <source>
        <strain evidence="6">FGSC A4 / ATCC 38163 / CBS 112.46 / NRRL 194 / M139</strain>
    </source>
</reference>
<dbReference type="GO" id="GO:0030003">
    <property type="term" value="P:intracellular monoatomic cation homeostasis"/>
    <property type="evidence" value="ECO:0007669"/>
    <property type="project" value="EnsemblFungi"/>
</dbReference>
<dbReference type="GO" id="GO:0005262">
    <property type="term" value="F:calcium channel activity"/>
    <property type="evidence" value="ECO:0000318"/>
    <property type="project" value="GO_Central"/>
</dbReference>
<sequence length="641" mass="73169">MGWRDIFASEASGFLQDMQRHRLLPTHEGDEIPTDHPAKEVTRLALRLKYQLEQVIPCELEEESITSANSRVITQDVIHTAMQAGGEHLRACVPFCLLVCLRWFKRQAQQELWDSELHELRATAFCMNFLTMSSIEADEDQNHLLVHVLLKRYSIFQDGEESAPANVIERAVDLHALRVIGSSGYQKCIKYLWNGWLCQQEGNPTNFVPYQDRDSTDFAVHFHPDRMRAPIYQSACQILFSFVYLGLYTEVINTVNPTGDLDVVEGVLYVITLAFICDEATKLWKIGRNYFDFWNAFNSTLYAILAVSFFLRVAALAHSASAGDEQRQTLNKLSYNFLAFAGPMFWMRMMLYLDTLRFFGAMFVVLRVMMKESLIFFALLLVVLVGFFQAFTGMAQVDSGPLGTKGIVIAMANSIMQSPEFGMFEDFAFPFGIILYYFYTFIVLTILLNILIALYNSAYEAISGNATDEYMAIFAQKTMQFVRAPDENVFIPPFNLIEIIFLILPFEWWLSATTYAKLNDIVMGIVYSPLLLVIGILEIREARRIRRNRRRGEEDDDHVEEWEGMAEQVGFEVDDEWKVAVKESSPDVRVDPSAAEVAKLREEVRALTEVVRVLIETNGERDGGRESNRLGESSSSLRAAE</sequence>
<dbReference type="OMA" id="YQKCIKY"/>
<feature type="transmembrane region" description="Helical" evidence="2">
    <location>
        <begin position="374"/>
        <end position="392"/>
    </location>
</feature>
<dbReference type="Pfam" id="PF23190">
    <property type="entry name" value="LHD_TRPY1"/>
    <property type="match status" value="1"/>
</dbReference>
<dbReference type="RefSeq" id="XP_660759.1">
    <property type="nucleotide sequence ID" value="XM_655667.1"/>
</dbReference>
<evidence type="ECO:0000313" key="5">
    <source>
        <dbReference type="EMBL" id="CBF83295.1"/>
    </source>
</evidence>
<dbReference type="InParanoid" id="Q5B8H5"/>
<protein>
    <submittedName>
        <fullName evidence="5">Vacuolar Cation Channel, putative (Eurofung)</fullName>
    </submittedName>
</protein>
<dbReference type="PANTHER" id="PTHR35859">
    <property type="entry name" value="NONSELECTIVE CATION CHANNEL PROTEIN"/>
    <property type="match status" value="1"/>
</dbReference>
<evidence type="ECO:0000259" key="4">
    <source>
        <dbReference type="Pfam" id="PF23317"/>
    </source>
</evidence>
<dbReference type="GeneID" id="2873855"/>
<dbReference type="GO" id="GO:0098703">
    <property type="term" value="P:calcium ion import across plasma membrane"/>
    <property type="evidence" value="ECO:0000318"/>
    <property type="project" value="GO_Central"/>
</dbReference>
<keyword evidence="2" id="KW-0472">Membrane</keyword>
<feature type="domain" description="YVC1 N-terminal linker helical" evidence="3">
    <location>
        <begin position="41"/>
        <end position="222"/>
    </location>
</feature>
<dbReference type="GO" id="GO:0005244">
    <property type="term" value="F:voltage-gated monoatomic ion channel activity"/>
    <property type="evidence" value="ECO:0007669"/>
    <property type="project" value="EnsemblFungi"/>
</dbReference>
<dbReference type="PANTHER" id="PTHR35859:SF1">
    <property type="entry name" value="NONSELECTIVE CATION CHANNEL PROTEIN"/>
    <property type="match status" value="1"/>
</dbReference>
<keyword evidence="2" id="KW-0812">Transmembrane</keyword>
<feature type="transmembrane region" description="Helical" evidence="2">
    <location>
        <begin position="521"/>
        <end position="539"/>
    </location>
</feature>
<dbReference type="GO" id="GO:0005227">
    <property type="term" value="F:calcium-activated cation channel activity"/>
    <property type="evidence" value="ECO:0007669"/>
    <property type="project" value="EnsemblFungi"/>
</dbReference>
<proteinExistence type="predicted"/>
<evidence type="ECO:0000256" key="2">
    <source>
        <dbReference type="SAM" id="Phobius"/>
    </source>
</evidence>
<dbReference type="AlphaFoldDB" id="Q5B8H5"/>
<keyword evidence="2" id="KW-1133">Transmembrane helix</keyword>
<dbReference type="eggNOG" id="ENOG502QTER">
    <property type="taxonomic scope" value="Eukaryota"/>
</dbReference>
<dbReference type="Pfam" id="PF23317">
    <property type="entry name" value="YVC1_C"/>
    <property type="match status" value="1"/>
</dbReference>
<dbReference type="FunCoup" id="Q5B8H5">
    <property type="interactions" value="19"/>
</dbReference>
<dbReference type="GO" id="GO:0005272">
    <property type="term" value="F:sodium channel activity"/>
    <property type="evidence" value="ECO:0007669"/>
    <property type="project" value="EnsemblFungi"/>
</dbReference>
<evidence type="ECO:0000259" key="3">
    <source>
        <dbReference type="Pfam" id="PF23190"/>
    </source>
</evidence>
<accession>Q5B8H5</accession>
<dbReference type="EMBL" id="BN001306">
    <property type="protein sequence ID" value="CBF83295.1"/>
    <property type="molecule type" value="Genomic_DNA"/>
</dbReference>
<reference evidence="6" key="2">
    <citation type="journal article" date="2009" name="Fungal Genet. Biol.">
        <title>The 2008 update of the Aspergillus nidulans genome annotation: a community effort.</title>
        <authorList>
            <person name="Wortman J.R."/>
            <person name="Gilsenan J.M."/>
            <person name="Joardar V."/>
            <person name="Deegan J."/>
            <person name="Clutterbuck J."/>
            <person name="Andersen M.R."/>
            <person name="Archer D."/>
            <person name="Bencina M."/>
            <person name="Braus G."/>
            <person name="Coutinho P."/>
            <person name="von Dohren H."/>
            <person name="Doonan J."/>
            <person name="Driessen A.J."/>
            <person name="Durek P."/>
            <person name="Espeso E."/>
            <person name="Fekete E."/>
            <person name="Flipphi M."/>
            <person name="Estrada C.G."/>
            <person name="Geysens S."/>
            <person name="Goldman G."/>
            <person name="de Groot P.W."/>
            <person name="Hansen K."/>
            <person name="Harris S.D."/>
            <person name="Heinekamp T."/>
            <person name="Helmstaedt K."/>
            <person name="Henrissat B."/>
            <person name="Hofmann G."/>
            <person name="Homan T."/>
            <person name="Horio T."/>
            <person name="Horiuchi H."/>
            <person name="James S."/>
            <person name="Jones M."/>
            <person name="Karaffa L."/>
            <person name="Karanyi Z."/>
            <person name="Kato M."/>
            <person name="Keller N."/>
            <person name="Kelly D.E."/>
            <person name="Kiel J.A."/>
            <person name="Kim J.M."/>
            <person name="van der Klei I.J."/>
            <person name="Klis F.M."/>
            <person name="Kovalchuk A."/>
            <person name="Krasevec N."/>
            <person name="Kubicek C.P."/>
            <person name="Liu B."/>
            <person name="Maccabe A."/>
            <person name="Meyer V."/>
            <person name="Mirabito P."/>
            <person name="Miskei M."/>
            <person name="Mos M."/>
            <person name="Mullins J."/>
            <person name="Nelson D.R."/>
            <person name="Nielsen J."/>
            <person name="Oakley B.R."/>
            <person name="Osmani S.A."/>
            <person name="Pakula T."/>
            <person name="Paszewski A."/>
            <person name="Paulsen I."/>
            <person name="Pilsyk S."/>
            <person name="Pocsi I."/>
            <person name="Punt P.J."/>
            <person name="Ram A.F."/>
            <person name="Ren Q."/>
            <person name="Robellet X."/>
            <person name="Robson G."/>
            <person name="Seiboth B."/>
            <person name="van Solingen P."/>
            <person name="Specht T."/>
            <person name="Sun J."/>
            <person name="Taheri-Talesh N."/>
            <person name="Takeshita N."/>
            <person name="Ussery D."/>
            <person name="vanKuyk P.A."/>
            <person name="Visser H."/>
            <person name="van de Vondervoort P.J."/>
            <person name="de Vries R.P."/>
            <person name="Walton J."/>
            <person name="Xiang X."/>
            <person name="Xiong Y."/>
            <person name="Zeng A.P."/>
            <person name="Brandt B.W."/>
            <person name="Cornell M.J."/>
            <person name="van den Hondel C.A."/>
            <person name="Visser J."/>
            <person name="Oliver S.G."/>
            <person name="Turner G."/>
        </authorList>
    </citation>
    <scope>GENOME REANNOTATION</scope>
    <source>
        <strain evidence="6">FGSC A4 / ATCC 38163 / CBS 112.46 / NRRL 194 / M139</strain>
    </source>
</reference>
<feature type="transmembrane region" description="Helical" evidence="2">
    <location>
        <begin position="433"/>
        <end position="455"/>
    </location>
</feature>
<dbReference type="InterPro" id="IPR056337">
    <property type="entry name" value="LHD_YVC1"/>
</dbReference>
<dbReference type="STRING" id="227321.Q5B8H5"/>
<dbReference type="GO" id="GO:0000329">
    <property type="term" value="C:fungal-type vacuole membrane"/>
    <property type="evidence" value="ECO:0007669"/>
    <property type="project" value="EnsemblFungi"/>
</dbReference>
<evidence type="ECO:0000256" key="1">
    <source>
        <dbReference type="SAM" id="MobiDB-lite"/>
    </source>
</evidence>
<dbReference type="GO" id="GO:0005267">
    <property type="term" value="F:potassium channel activity"/>
    <property type="evidence" value="ECO:0007669"/>
    <property type="project" value="EnsemblFungi"/>
</dbReference>
<dbReference type="KEGG" id="ani:ANIA_03155"/>
<evidence type="ECO:0000313" key="6">
    <source>
        <dbReference type="Proteomes" id="UP000000560"/>
    </source>
</evidence>